<keyword evidence="5" id="KW-1185">Reference proteome</keyword>
<dbReference type="SMART" id="SM00257">
    <property type="entry name" value="LysM"/>
    <property type="match status" value="2"/>
</dbReference>
<dbReference type="EMBL" id="JAATIQ010000029">
    <property type="protein sequence ID" value="KAF4397989.1"/>
    <property type="molecule type" value="Genomic_DNA"/>
</dbReference>
<dbReference type="PANTHER" id="PTHR34997">
    <property type="entry name" value="AM15"/>
    <property type="match status" value="1"/>
</dbReference>
<evidence type="ECO:0000256" key="1">
    <source>
        <dbReference type="ARBA" id="ARBA00022669"/>
    </source>
</evidence>
<dbReference type="SUPFAM" id="SSF54106">
    <property type="entry name" value="LysM domain"/>
    <property type="match status" value="2"/>
</dbReference>
<evidence type="ECO:0000259" key="3">
    <source>
        <dbReference type="PROSITE" id="PS51782"/>
    </source>
</evidence>
<dbReference type="InterPro" id="IPR018392">
    <property type="entry name" value="LysM"/>
</dbReference>
<feature type="domain" description="LysM" evidence="3">
    <location>
        <begin position="101"/>
        <end position="144"/>
    </location>
</feature>
<proteinExistence type="predicted"/>
<name>A0A7J6HTC6_CANSA</name>
<evidence type="ECO:0000313" key="5">
    <source>
        <dbReference type="Proteomes" id="UP000583929"/>
    </source>
</evidence>
<dbReference type="PROSITE" id="PS51782">
    <property type="entry name" value="LYSM"/>
    <property type="match status" value="2"/>
</dbReference>
<dbReference type="PANTHER" id="PTHR34997:SF1">
    <property type="entry name" value="PEPTIDOGLYCAN-BINDING LYSIN DOMAIN"/>
    <property type="match status" value="1"/>
</dbReference>
<feature type="non-terminal residue" evidence="4">
    <location>
        <position position="1"/>
    </location>
</feature>
<comment type="caution">
    <text evidence="4">The sequence shown here is derived from an EMBL/GenBank/DDBJ whole genome shotgun (WGS) entry which is preliminary data.</text>
</comment>
<dbReference type="CDD" id="cd00118">
    <property type="entry name" value="LysM"/>
    <property type="match status" value="2"/>
</dbReference>
<evidence type="ECO:0000313" key="4">
    <source>
        <dbReference type="EMBL" id="KAF4397989.1"/>
    </source>
</evidence>
<reference evidence="4 5" key="1">
    <citation type="journal article" date="2020" name="bioRxiv">
        <title>Sequence and annotation of 42 cannabis genomes reveals extensive copy number variation in cannabinoid synthesis and pathogen resistance genes.</title>
        <authorList>
            <person name="Mckernan K.J."/>
            <person name="Helbert Y."/>
            <person name="Kane L.T."/>
            <person name="Ebling H."/>
            <person name="Zhang L."/>
            <person name="Liu B."/>
            <person name="Eaton Z."/>
            <person name="Mclaughlin S."/>
            <person name="Kingan S."/>
            <person name="Baybayan P."/>
            <person name="Concepcion G."/>
            <person name="Jordan M."/>
            <person name="Riva A."/>
            <person name="Barbazuk W."/>
            <person name="Harkins T."/>
        </authorList>
    </citation>
    <scope>NUCLEOTIDE SEQUENCE [LARGE SCALE GENOMIC DNA]</scope>
    <source>
        <strain evidence="5">cv. Jamaican Lion 4</strain>
        <tissue evidence="4">Leaf</tissue>
    </source>
</reference>
<dbReference type="GO" id="GO:0008061">
    <property type="term" value="F:chitin binding"/>
    <property type="evidence" value="ECO:0007669"/>
    <property type="project" value="UniProtKB-KW"/>
</dbReference>
<feature type="domain" description="LysM" evidence="3">
    <location>
        <begin position="19"/>
        <end position="63"/>
    </location>
</feature>
<sequence>MEEFTKKATVEAATPNCNSVYSVEAGDSCFSVEQGFQLSTDFFTAINPNLNCDALFVGQWLCSSHSFSSCQWLTQSFLDVTVFGSKGKPKQLRTPKVDCNQVYGIGQGDTCFAVAQFFGLATQTFNSLNPNLNCTTLFVGQWLC</sequence>
<dbReference type="Pfam" id="PF01476">
    <property type="entry name" value="LysM"/>
    <property type="match status" value="2"/>
</dbReference>
<gene>
    <name evidence="4" type="ORF">G4B88_019710</name>
</gene>
<dbReference type="Gene3D" id="3.10.350.10">
    <property type="entry name" value="LysM domain"/>
    <property type="match status" value="2"/>
</dbReference>
<evidence type="ECO:0000256" key="2">
    <source>
        <dbReference type="ARBA" id="ARBA00023026"/>
    </source>
</evidence>
<dbReference type="Proteomes" id="UP000583929">
    <property type="component" value="Unassembled WGS sequence"/>
</dbReference>
<dbReference type="AlphaFoldDB" id="A0A7J6HTC6"/>
<keyword evidence="1" id="KW-0147">Chitin-binding</keyword>
<keyword evidence="2" id="KW-0843">Virulence</keyword>
<protein>
    <recommendedName>
        <fullName evidence="3">LysM domain-containing protein</fullName>
    </recommendedName>
</protein>
<accession>A0A7J6HTC6</accession>
<dbReference type="InterPro" id="IPR052210">
    <property type="entry name" value="LysM1-like"/>
</dbReference>
<organism evidence="4 5">
    <name type="scientific">Cannabis sativa</name>
    <name type="common">Hemp</name>
    <name type="synonym">Marijuana</name>
    <dbReference type="NCBI Taxonomy" id="3483"/>
    <lineage>
        <taxon>Eukaryota</taxon>
        <taxon>Viridiplantae</taxon>
        <taxon>Streptophyta</taxon>
        <taxon>Embryophyta</taxon>
        <taxon>Tracheophyta</taxon>
        <taxon>Spermatophyta</taxon>
        <taxon>Magnoliopsida</taxon>
        <taxon>eudicotyledons</taxon>
        <taxon>Gunneridae</taxon>
        <taxon>Pentapetalae</taxon>
        <taxon>rosids</taxon>
        <taxon>fabids</taxon>
        <taxon>Rosales</taxon>
        <taxon>Cannabaceae</taxon>
        <taxon>Cannabis</taxon>
    </lineage>
</organism>
<dbReference type="InterPro" id="IPR036779">
    <property type="entry name" value="LysM_dom_sf"/>
</dbReference>